<evidence type="ECO:0000313" key="6">
    <source>
        <dbReference type="Proteomes" id="UP000516173"/>
    </source>
</evidence>
<evidence type="ECO:0000313" key="5">
    <source>
        <dbReference type="EMBL" id="BCK52315.1"/>
    </source>
</evidence>
<dbReference type="KEGG" id="nwl:NWFMUON74_00870"/>
<accession>A0A7G1KBH0</accession>
<keyword evidence="3" id="KW-0963">Cytoplasm</keyword>
<gene>
    <name evidence="5" type="ORF">NWFMUON74_00870</name>
</gene>
<dbReference type="EMBL" id="AP023396">
    <property type="protein sequence ID" value="BCK52315.1"/>
    <property type="molecule type" value="Genomic_DNA"/>
</dbReference>
<evidence type="ECO:0000256" key="1">
    <source>
        <dbReference type="ARBA" id="ARBA00004496"/>
    </source>
</evidence>
<dbReference type="GeneID" id="80344720"/>
<evidence type="ECO:0000256" key="3">
    <source>
        <dbReference type="ARBA" id="ARBA00022490"/>
    </source>
</evidence>
<dbReference type="RefSeq" id="WP_187686060.1">
    <property type="nucleotide sequence ID" value="NZ_AP023396.1"/>
</dbReference>
<dbReference type="Pfam" id="PF14011">
    <property type="entry name" value="ESX-1_EspG"/>
    <property type="match status" value="1"/>
</dbReference>
<keyword evidence="6" id="KW-1185">Reference proteome</keyword>
<proteinExistence type="inferred from homology"/>
<evidence type="ECO:0008006" key="7">
    <source>
        <dbReference type="Google" id="ProtNLM"/>
    </source>
</evidence>
<evidence type="ECO:0000256" key="4">
    <source>
        <dbReference type="ARBA" id="ARBA00023186"/>
    </source>
</evidence>
<evidence type="ECO:0000256" key="2">
    <source>
        <dbReference type="ARBA" id="ARBA00006411"/>
    </source>
</evidence>
<name>A0A7G1KBH0_9NOCA</name>
<protein>
    <recommendedName>
        <fullName evidence="7">ESX secretion-associated protein EspG</fullName>
    </recommendedName>
</protein>
<dbReference type="Proteomes" id="UP000516173">
    <property type="component" value="Chromosome"/>
</dbReference>
<sequence>MTVLGAGHGPSTLDAVVLSFHEFRFLQQQLELADIPVVLAANRYYDNEVTYADAMAEAARSLAERELLFGEQVLPELAERMRALNRPHWALEMRWIVADNVNRLCIAKGDDLEVVVLRGQHTYVVDEAGPDLPGTVIAALGPAVPLELYGMNAPTEELAPILGDTGDSAATAERLAKIGKPDQDAATLAAALVDIESAAEIIGVIYGDGTRDFTPNHISVFNTRHGRFIATASMSEDDVKWSSLSSGTPARLRIALQDLINSMPLREDFPHGNTSPLGT</sequence>
<dbReference type="InterPro" id="IPR025734">
    <property type="entry name" value="EspG"/>
</dbReference>
<keyword evidence="4" id="KW-0143">Chaperone</keyword>
<organism evidence="5 6">
    <name type="scientific">Nocardia wallacei</name>
    <dbReference type="NCBI Taxonomy" id="480035"/>
    <lineage>
        <taxon>Bacteria</taxon>
        <taxon>Bacillati</taxon>
        <taxon>Actinomycetota</taxon>
        <taxon>Actinomycetes</taxon>
        <taxon>Mycobacteriales</taxon>
        <taxon>Nocardiaceae</taxon>
        <taxon>Nocardia</taxon>
    </lineage>
</organism>
<dbReference type="AlphaFoldDB" id="A0A7G1KBH0"/>
<comment type="subcellular location">
    <subcellularLocation>
        <location evidence="1">Cytoplasm</location>
    </subcellularLocation>
</comment>
<comment type="similarity">
    <text evidence="2">Belongs to the EspG family.</text>
</comment>
<reference evidence="5 6" key="1">
    <citation type="submission" date="2020-08" db="EMBL/GenBank/DDBJ databases">
        <title>Genome Sequencing of Nocardia wallacei strain FMUON74 and assembly.</title>
        <authorList>
            <person name="Toyokawa M."/>
            <person name="Uesaka K."/>
        </authorList>
    </citation>
    <scope>NUCLEOTIDE SEQUENCE [LARGE SCALE GENOMIC DNA]</scope>
    <source>
        <strain evidence="5 6">FMUON74</strain>
    </source>
</reference>